<dbReference type="InterPro" id="IPR051634">
    <property type="entry name" value="Extended_Synaptotagmin"/>
</dbReference>
<evidence type="ECO:0000313" key="4">
    <source>
        <dbReference type="EMBL" id="KAK7076539.1"/>
    </source>
</evidence>
<keyword evidence="5" id="KW-1185">Reference proteome</keyword>
<evidence type="ECO:0000256" key="2">
    <source>
        <dbReference type="SAM" id="Phobius"/>
    </source>
</evidence>
<dbReference type="InterPro" id="IPR000008">
    <property type="entry name" value="C2_dom"/>
</dbReference>
<feature type="domain" description="C2" evidence="3">
    <location>
        <begin position="543"/>
        <end position="665"/>
    </location>
</feature>
<dbReference type="SMART" id="SM00239">
    <property type="entry name" value="C2"/>
    <property type="match status" value="1"/>
</dbReference>
<keyword evidence="2" id="KW-0472">Membrane</keyword>
<dbReference type="Proteomes" id="UP001381693">
    <property type="component" value="Unassembled WGS sequence"/>
</dbReference>
<name>A0AAN9A714_HALRR</name>
<evidence type="ECO:0000259" key="3">
    <source>
        <dbReference type="PROSITE" id="PS50004"/>
    </source>
</evidence>
<feature type="compositionally biased region" description="Polar residues" evidence="1">
    <location>
        <begin position="405"/>
        <end position="435"/>
    </location>
</feature>
<dbReference type="Pfam" id="PF00168">
    <property type="entry name" value="C2"/>
    <property type="match status" value="1"/>
</dbReference>
<dbReference type="AlphaFoldDB" id="A0AAN9A714"/>
<feature type="transmembrane region" description="Helical" evidence="2">
    <location>
        <begin position="67"/>
        <end position="91"/>
    </location>
</feature>
<proteinExistence type="predicted"/>
<evidence type="ECO:0000313" key="5">
    <source>
        <dbReference type="Proteomes" id="UP001381693"/>
    </source>
</evidence>
<keyword evidence="2" id="KW-0812">Transmembrane</keyword>
<dbReference type="PROSITE" id="PS50004">
    <property type="entry name" value="C2"/>
    <property type="match status" value="1"/>
</dbReference>
<dbReference type="PANTHER" id="PTHR45761">
    <property type="entry name" value="EXTENDED SYNAPTOTAGMIN-LIKE PROTEIN 2, ISOFORM C"/>
    <property type="match status" value="1"/>
</dbReference>
<feature type="transmembrane region" description="Helical" evidence="2">
    <location>
        <begin position="154"/>
        <end position="174"/>
    </location>
</feature>
<gene>
    <name evidence="4" type="ORF">SK128_001763</name>
</gene>
<dbReference type="Gene3D" id="2.60.40.150">
    <property type="entry name" value="C2 domain"/>
    <property type="match status" value="1"/>
</dbReference>
<evidence type="ECO:0000256" key="1">
    <source>
        <dbReference type="SAM" id="MobiDB-lite"/>
    </source>
</evidence>
<dbReference type="SUPFAM" id="SSF49562">
    <property type="entry name" value="C2 domain (Calcium/lipid-binding domain, CaLB)"/>
    <property type="match status" value="1"/>
</dbReference>
<feature type="region of interest" description="Disordered" evidence="1">
    <location>
        <begin position="405"/>
        <end position="460"/>
    </location>
</feature>
<protein>
    <recommendedName>
        <fullName evidence="3">C2 domain-containing protein</fullName>
    </recommendedName>
</protein>
<dbReference type="PANTHER" id="PTHR45761:SF1">
    <property type="entry name" value="EXTENDED SYNAPTOTAGMIN-LIKE PROTEIN 2, ISOFORM C"/>
    <property type="match status" value="1"/>
</dbReference>
<dbReference type="InterPro" id="IPR035892">
    <property type="entry name" value="C2_domain_sf"/>
</dbReference>
<reference evidence="4 5" key="1">
    <citation type="submission" date="2023-11" db="EMBL/GenBank/DDBJ databases">
        <title>Halocaridina rubra genome assembly.</title>
        <authorList>
            <person name="Smith C."/>
        </authorList>
    </citation>
    <scope>NUCLEOTIDE SEQUENCE [LARGE SCALE GENOMIC DNA]</scope>
    <source>
        <strain evidence="4">EP-1</strain>
        <tissue evidence="4">Whole</tissue>
    </source>
</reference>
<keyword evidence="2" id="KW-1133">Transmembrane helix</keyword>
<accession>A0AAN9A714</accession>
<comment type="caution">
    <text evidence="4">The sequence shown here is derived from an EMBL/GenBank/DDBJ whole genome shotgun (WGS) entry which is preliminary data.</text>
</comment>
<organism evidence="4 5">
    <name type="scientific">Halocaridina rubra</name>
    <name type="common">Hawaiian red shrimp</name>
    <dbReference type="NCBI Taxonomy" id="373956"/>
    <lineage>
        <taxon>Eukaryota</taxon>
        <taxon>Metazoa</taxon>
        <taxon>Ecdysozoa</taxon>
        <taxon>Arthropoda</taxon>
        <taxon>Crustacea</taxon>
        <taxon>Multicrustacea</taxon>
        <taxon>Malacostraca</taxon>
        <taxon>Eumalacostraca</taxon>
        <taxon>Eucarida</taxon>
        <taxon>Decapoda</taxon>
        <taxon>Pleocyemata</taxon>
        <taxon>Caridea</taxon>
        <taxon>Atyoidea</taxon>
        <taxon>Atyidae</taxon>
        <taxon>Halocaridina</taxon>
    </lineage>
</organism>
<dbReference type="EMBL" id="JAXCGZ010009633">
    <property type="protein sequence ID" value="KAK7076539.1"/>
    <property type="molecule type" value="Genomic_DNA"/>
</dbReference>
<sequence length="679" mass="76075">MSELAAGDNTTAIRESDEYPKTPIEIFQKHFPELYDILIFVYDAYEEGIAALNSALPWFDANKFLRLFSYVLCISMFASYSYTMLLFVIVVHNMIHDDNIFKEVKKAGEQNGTINNYHESGSASLSSPTDTNKNGMTTAQKFCLKCVGDFGKALIMSYPSFTFSAVVIFAIASFPKLTIDADIIPKSLIINMGLQLLLVIDSPEPVIISYLNESMKELWPYIEEPFKKLVVERFPVALEPKCHLTILENPHGLKLPPVVLSARIKEAALQRLLLELHVHYNGDFTGTVLWNTGERLRYTNAKIDAEVQLELNYVNSQIDTQQMQTLSIINFRMKKISKLELTLNNEIGSEEAINKIKTQFVNALQDVICSYFPTHLDLLHRDQSRGSEATTSNVQAGSPQFQEVTASANEAFSQQPSTTPSPAESIRSQQTSTSVADEEFEKREPLPSRPTTNTEVGGEQLASPILLQNITNNERNAVAFANTLTQLTDNTPNLSTEAENTNQDDNIIPLSHGAMNANTASFGQIDLSTVSHVSSALNANTASFGQIDLSTVYQAPETLIVTVHSLRDLPLRKGRKPNPYVKMFLQTKHERWSQGTTGVIDGTTNPVYEMYFTFPLKKSLSSYVLSVAVKTKHKHSHTLGETKLCFTPSYDHRLVKERSWYDLCDHKKDSIKVPVLYKE</sequence>